<proteinExistence type="predicted"/>
<dbReference type="AlphaFoldDB" id="A0A2N1MI22"/>
<evidence type="ECO:0000313" key="2">
    <source>
        <dbReference type="Proteomes" id="UP000233469"/>
    </source>
</evidence>
<comment type="caution">
    <text evidence="1">The sequence shown here is derived from an EMBL/GenBank/DDBJ whole genome shotgun (WGS) entry which is preliminary data.</text>
</comment>
<reference evidence="1 2" key="2">
    <citation type="submission" date="2017-10" db="EMBL/GenBank/DDBJ databases">
        <title>Extensive intraspecific genome diversity in a model arbuscular mycorrhizal fungus.</title>
        <authorList>
            <person name="Chen E.C.H."/>
            <person name="Morin E."/>
            <person name="Baudet D."/>
            <person name="Noel J."/>
            <person name="Ndikumana S."/>
            <person name="Charron P."/>
            <person name="St-Onge C."/>
            <person name="Giorgi J."/>
            <person name="Grigoriev I.V."/>
            <person name="Roux C."/>
            <person name="Martin F.M."/>
            <person name="Corradi N."/>
        </authorList>
    </citation>
    <scope>NUCLEOTIDE SEQUENCE [LARGE SCALE GENOMIC DNA]</scope>
    <source>
        <strain evidence="1 2">C2</strain>
    </source>
</reference>
<protein>
    <submittedName>
        <fullName evidence="1">Uncharacterized protein</fullName>
    </submittedName>
</protein>
<organism evidence="1 2">
    <name type="scientific">Rhizophagus irregularis</name>
    <dbReference type="NCBI Taxonomy" id="588596"/>
    <lineage>
        <taxon>Eukaryota</taxon>
        <taxon>Fungi</taxon>
        <taxon>Fungi incertae sedis</taxon>
        <taxon>Mucoromycota</taxon>
        <taxon>Glomeromycotina</taxon>
        <taxon>Glomeromycetes</taxon>
        <taxon>Glomerales</taxon>
        <taxon>Glomeraceae</taxon>
        <taxon>Rhizophagus</taxon>
    </lineage>
</organism>
<evidence type="ECO:0000313" key="1">
    <source>
        <dbReference type="EMBL" id="PKK61288.1"/>
    </source>
</evidence>
<reference evidence="1 2" key="1">
    <citation type="submission" date="2016-04" db="EMBL/GenBank/DDBJ databases">
        <title>Genome analyses suggest a sexual origin of heterokaryosis in a supposedly ancient asexual fungus.</title>
        <authorList>
            <person name="Ropars J."/>
            <person name="Sedzielewska K."/>
            <person name="Noel J."/>
            <person name="Charron P."/>
            <person name="Farinelli L."/>
            <person name="Marton T."/>
            <person name="Kruger M."/>
            <person name="Pelin A."/>
            <person name="Brachmann A."/>
            <person name="Corradi N."/>
        </authorList>
    </citation>
    <scope>NUCLEOTIDE SEQUENCE [LARGE SCALE GENOMIC DNA]</scope>
    <source>
        <strain evidence="1 2">C2</strain>
    </source>
</reference>
<dbReference type="EMBL" id="LLXL01002269">
    <property type="protein sequence ID" value="PKK61288.1"/>
    <property type="molecule type" value="Genomic_DNA"/>
</dbReference>
<gene>
    <name evidence="1" type="ORF">RhiirC2_792021</name>
</gene>
<sequence>PSKIETLQQLLQKFGNYLENFGGYEICLYHDISQLLKYCDNINFLYFFAYEGEISTHRMIKLIENIKQSLNYLIIDNGYYLTNCSSIILKNLGQIENGRK</sequence>
<accession>A0A2N1MI22</accession>
<feature type="non-terminal residue" evidence="1">
    <location>
        <position position="1"/>
    </location>
</feature>
<name>A0A2N1MI22_9GLOM</name>
<dbReference type="Proteomes" id="UP000233469">
    <property type="component" value="Unassembled WGS sequence"/>
</dbReference>